<keyword evidence="14" id="KW-1185">Reference proteome</keyword>
<evidence type="ECO:0000256" key="4">
    <source>
        <dbReference type="ARBA" id="ARBA00022692"/>
    </source>
</evidence>
<accession>A0A917IW73</accession>
<evidence type="ECO:0000256" key="2">
    <source>
        <dbReference type="ARBA" id="ARBA00022448"/>
    </source>
</evidence>
<evidence type="ECO:0000313" key="13">
    <source>
        <dbReference type="EMBL" id="GGH66427.1"/>
    </source>
</evidence>
<evidence type="ECO:0000256" key="1">
    <source>
        <dbReference type="ARBA" id="ARBA00004651"/>
    </source>
</evidence>
<protein>
    <submittedName>
        <fullName evidence="13">Sodium:proton antiporter</fullName>
    </submittedName>
</protein>
<feature type="transmembrane region" description="Helical" evidence="11">
    <location>
        <begin position="181"/>
        <end position="201"/>
    </location>
</feature>
<proteinExistence type="predicted"/>
<evidence type="ECO:0000313" key="14">
    <source>
        <dbReference type="Proteomes" id="UP000600171"/>
    </source>
</evidence>
<evidence type="ECO:0000256" key="8">
    <source>
        <dbReference type="ARBA" id="ARBA00023136"/>
    </source>
</evidence>
<organism evidence="13 14">
    <name type="scientific">Rothia aerolata</name>
    <dbReference type="NCBI Taxonomy" id="1812262"/>
    <lineage>
        <taxon>Bacteria</taxon>
        <taxon>Bacillati</taxon>
        <taxon>Actinomycetota</taxon>
        <taxon>Actinomycetes</taxon>
        <taxon>Micrococcales</taxon>
        <taxon>Micrococcaceae</taxon>
        <taxon>Rothia</taxon>
    </lineage>
</organism>
<dbReference type="Proteomes" id="UP000600171">
    <property type="component" value="Unassembled WGS sequence"/>
</dbReference>
<keyword evidence="4 11" id="KW-0812">Transmembrane</keyword>
<dbReference type="GO" id="GO:0098719">
    <property type="term" value="P:sodium ion import across plasma membrane"/>
    <property type="evidence" value="ECO:0007669"/>
    <property type="project" value="TreeGrafter"/>
</dbReference>
<evidence type="ECO:0000256" key="6">
    <source>
        <dbReference type="ARBA" id="ARBA00023053"/>
    </source>
</evidence>
<evidence type="ECO:0000256" key="11">
    <source>
        <dbReference type="SAM" id="Phobius"/>
    </source>
</evidence>
<evidence type="ECO:0000256" key="5">
    <source>
        <dbReference type="ARBA" id="ARBA00022989"/>
    </source>
</evidence>
<dbReference type="EMBL" id="BMDC01000004">
    <property type="protein sequence ID" value="GGH66427.1"/>
    <property type="molecule type" value="Genomic_DNA"/>
</dbReference>
<evidence type="ECO:0000256" key="9">
    <source>
        <dbReference type="ARBA" id="ARBA00023201"/>
    </source>
</evidence>
<name>A0A917IW73_9MICC</name>
<keyword evidence="6" id="KW-0915">Sodium</keyword>
<dbReference type="AlphaFoldDB" id="A0A917IW73"/>
<dbReference type="InterPro" id="IPR018422">
    <property type="entry name" value="Cation/H_exchanger_CPA1"/>
</dbReference>
<dbReference type="InterPro" id="IPR006153">
    <property type="entry name" value="Cation/H_exchanger_TM"/>
</dbReference>
<evidence type="ECO:0000259" key="12">
    <source>
        <dbReference type="Pfam" id="PF00999"/>
    </source>
</evidence>
<keyword evidence="7" id="KW-0406">Ion transport</keyword>
<comment type="caution">
    <text evidence="13">The sequence shown here is derived from an EMBL/GenBank/DDBJ whole genome shotgun (WGS) entry which is preliminary data.</text>
</comment>
<evidence type="ECO:0000256" key="7">
    <source>
        <dbReference type="ARBA" id="ARBA00023065"/>
    </source>
</evidence>
<dbReference type="RefSeq" id="WP_188360286.1">
    <property type="nucleotide sequence ID" value="NZ_BMDC01000004.1"/>
</dbReference>
<keyword evidence="5 11" id="KW-1133">Transmembrane helix</keyword>
<feature type="transmembrane region" description="Helical" evidence="11">
    <location>
        <begin position="213"/>
        <end position="245"/>
    </location>
</feature>
<sequence length="575" mass="62046">MDYLLIIIVILLATVFLVGVGDRFNLPWPVLLTILTTGIILVPGLPNPEIEPEIILPIFLPPLLWAIGVRVSWGSLRRQWKAVLIYSVLLTAVTAFAVAWAAWAIVPGMSFALALAIGAATAPPDPVAVEAVAEPVGIPRRLVGVLQTEGLFNDAVSLVLFQAAIAAALAGGVINPAELSLSFLTSAVIAVLIGLAVGYLANVFSRMVASSALINAITLIIPFSTYILAEHFHASGVIAVVIAAIHSSSIRQGEFTAEDRFSSHAFWEVVELLMTGLAFGLIGLQAGELVYESDLDLVRVFLEGVVISAVVVLLRLAWMSFFWLLGKAKKNEHATPRTFGEVLVMTWAGMRGMVTLVLALTIPELGGQLRSEAIILVLTVLFFAMVFPGLTLPTLVKVLKISEAGEADDRQEQELLKIAQQAALKSVKRAAQQNTDPEVVAQAQDIFERMAGRIKMAQSESTEYQRRVQEMKKMRSQWQTVRNNSVSAAQQAVLAQRNHYDLDVVNSVLHQLDIMAMAGSSASGGPILMVPALTTGVLKSVDKHKLLHQESTGTSPLPTVEKQSDISATKKHNLD</sequence>
<evidence type="ECO:0000256" key="3">
    <source>
        <dbReference type="ARBA" id="ARBA00022475"/>
    </source>
</evidence>
<dbReference type="GO" id="GO:0015386">
    <property type="term" value="F:potassium:proton antiporter activity"/>
    <property type="evidence" value="ECO:0007669"/>
    <property type="project" value="TreeGrafter"/>
</dbReference>
<comment type="subcellular location">
    <subcellularLocation>
        <location evidence="1">Cell membrane</location>
        <topology evidence="1">Multi-pass membrane protein</topology>
    </subcellularLocation>
</comment>
<feature type="transmembrane region" description="Helical" evidence="11">
    <location>
        <begin position="155"/>
        <end position="174"/>
    </location>
</feature>
<feature type="domain" description="Cation/H+ exchanger transmembrane" evidence="12">
    <location>
        <begin position="13"/>
        <end position="397"/>
    </location>
</feature>
<reference evidence="13 14" key="1">
    <citation type="journal article" date="2014" name="Int. J. Syst. Evol. Microbiol.">
        <title>Complete genome sequence of Corynebacterium casei LMG S-19264T (=DSM 44701T), isolated from a smear-ripened cheese.</title>
        <authorList>
            <consortium name="US DOE Joint Genome Institute (JGI-PGF)"/>
            <person name="Walter F."/>
            <person name="Albersmeier A."/>
            <person name="Kalinowski J."/>
            <person name="Ruckert C."/>
        </authorList>
    </citation>
    <scope>NUCLEOTIDE SEQUENCE [LARGE SCALE GENOMIC DNA]</scope>
    <source>
        <strain evidence="13 14">CCM 8669</strain>
    </source>
</reference>
<dbReference type="GO" id="GO:0005886">
    <property type="term" value="C:plasma membrane"/>
    <property type="evidence" value="ECO:0007669"/>
    <property type="project" value="UniProtKB-SubCell"/>
</dbReference>
<dbReference type="GO" id="GO:0051453">
    <property type="term" value="P:regulation of intracellular pH"/>
    <property type="evidence" value="ECO:0007669"/>
    <property type="project" value="TreeGrafter"/>
</dbReference>
<dbReference type="GO" id="GO:0015385">
    <property type="term" value="F:sodium:proton antiporter activity"/>
    <property type="evidence" value="ECO:0007669"/>
    <property type="project" value="InterPro"/>
</dbReference>
<keyword evidence="2" id="KW-0813">Transport</keyword>
<keyword evidence="3" id="KW-1003">Cell membrane</keyword>
<feature type="transmembrane region" description="Helical" evidence="11">
    <location>
        <begin position="83"/>
        <end position="106"/>
    </location>
</feature>
<gene>
    <name evidence="13" type="ORF">GCM10007359_20570</name>
</gene>
<feature type="transmembrane region" description="Helical" evidence="11">
    <location>
        <begin position="265"/>
        <end position="284"/>
    </location>
</feature>
<feature type="transmembrane region" description="Helical" evidence="11">
    <location>
        <begin position="304"/>
        <end position="326"/>
    </location>
</feature>
<dbReference type="Pfam" id="PF00999">
    <property type="entry name" value="Na_H_Exchanger"/>
    <property type="match status" value="1"/>
</dbReference>
<feature type="transmembrane region" description="Helical" evidence="11">
    <location>
        <begin position="374"/>
        <end position="396"/>
    </location>
</feature>
<dbReference type="PANTHER" id="PTHR10110:SF86">
    <property type="entry name" value="SODIUM_HYDROGEN EXCHANGER 7"/>
    <property type="match status" value="1"/>
</dbReference>
<keyword evidence="9" id="KW-0739">Sodium transport</keyword>
<feature type="region of interest" description="Disordered" evidence="10">
    <location>
        <begin position="549"/>
        <end position="575"/>
    </location>
</feature>
<dbReference type="PANTHER" id="PTHR10110">
    <property type="entry name" value="SODIUM/HYDROGEN EXCHANGER"/>
    <property type="match status" value="1"/>
</dbReference>
<dbReference type="Gene3D" id="6.10.140.1330">
    <property type="match status" value="1"/>
</dbReference>
<keyword evidence="8 11" id="KW-0472">Membrane</keyword>
<feature type="transmembrane region" description="Helical" evidence="11">
    <location>
        <begin position="338"/>
        <end position="362"/>
    </location>
</feature>
<feature type="transmembrane region" description="Helical" evidence="11">
    <location>
        <begin position="54"/>
        <end position="71"/>
    </location>
</feature>
<evidence type="ECO:0000256" key="10">
    <source>
        <dbReference type="SAM" id="MobiDB-lite"/>
    </source>
</evidence>